<dbReference type="Proteomes" id="UP000007015">
    <property type="component" value="Chromosome 6"/>
</dbReference>
<keyword evidence="3" id="KW-1185">Reference proteome</keyword>
<feature type="region of interest" description="Disordered" evidence="1">
    <location>
        <begin position="58"/>
        <end position="118"/>
    </location>
</feature>
<accession>B8B1X2</accession>
<feature type="compositionally biased region" description="Basic and acidic residues" evidence="1">
    <location>
        <begin position="104"/>
        <end position="116"/>
    </location>
</feature>
<dbReference type="HOGENOM" id="CLU_895416_0_0_1"/>
<name>B8B1X2_ORYSI</name>
<evidence type="ECO:0000313" key="2">
    <source>
        <dbReference type="EMBL" id="EEC79900.1"/>
    </source>
</evidence>
<evidence type="ECO:0000313" key="3">
    <source>
        <dbReference type="Proteomes" id="UP000007015"/>
    </source>
</evidence>
<dbReference type="Gramene" id="BGIOSGA022207-TA">
    <property type="protein sequence ID" value="BGIOSGA022207-PA"/>
    <property type="gene ID" value="BGIOSGA022207"/>
</dbReference>
<dbReference type="AlphaFoldDB" id="B8B1X2"/>
<sequence>MKGGDAEKLTIFPSSPCPPYPSGELSSSLLALPLGGRRRTEAARCCIQPVVNVHPLASRMVDTKEPKMEDTVEHGSSEEDRKRSRGKGDRRARAKKTLGVVDHGGGEQKQQKRDRCGTAGEETNLELLTVTVTVTGGNTGIFDYPLMIGSGIGVALLPYIFLLYPAGGRGDMLIGDSAYVLTDDPPHRRSVDGGITAGAFLRPVGALHRQAQHASTHGHGDFLVPSRRQKIDFPRPMAYSYVACWKRIVIRDGSPCKVVLFPSAMVSIQQVLSQLMKSDNASTPASGKNTYMVADGRIYRCALQRVDSNDS</sequence>
<feature type="compositionally biased region" description="Basic and acidic residues" evidence="1">
    <location>
        <begin position="61"/>
        <end position="91"/>
    </location>
</feature>
<protein>
    <submittedName>
        <fullName evidence="2">Uncharacterized protein</fullName>
    </submittedName>
</protein>
<dbReference type="EMBL" id="CM000131">
    <property type="protein sequence ID" value="EEC79900.1"/>
    <property type="molecule type" value="Genomic_DNA"/>
</dbReference>
<organism evidence="2 3">
    <name type="scientific">Oryza sativa subsp. indica</name>
    <name type="common">Rice</name>
    <dbReference type="NCBI Taxonomy" id="39946"/>
    <lineage>
        <taxon>Eukaryota</taxon>
        <taxon>Viridiplantae</taxon>
        <taxon>Streptophyta</taxon>
        <taxon>Embryophyta</taxon>
        <taxon>Tracheophyta</taxon>
        <taxon>Spermatophyta</taxon>
        <taxon>Magnoliopsida</taxon>
        <taxon>Liliopsida</taxon>
        <taxon>Poales</taxon>
        <taxon>Poaceae</taxon>
        <taxon>BOP clade</taxon>
        <taxon>Oryzoideae</taxon>
        <taxon>Oryzeae</taxon>
        <taxon>Oryzinae</taxon>
        <taxon>Oryza</taxon>
        <taxon>Oryza sativa</taxon>
    </lineage>
</organism>
<reference evidence="2 3" key="1">
    <citation type="journal article" date="2005" name="PLoS Biol.">
        <title>The genomes of Oryza sativa: a history of duplications.</title>
        <authorList>
            <person name="Yu J."/>
            <person name="Wang J."/>
            <person name="Lin W."/>
            <person name="Li S."/>
            <person name="Li H."/>
            <person name="Zhou J."/>
            <person name="Ni P."/>
            <person name="Dong W."/>
            <person name="Hu S."/>
            <person name="Zeng C."/>
            <person name="Zhang J."/>
            <person name="Zhang Y."/>
            <person name="Li R."/>
            <person name="Xu Z."/>
            <person name="Li S."/>
            <person name="Li X."/>
            <person name="Zheng H."/>
            <person name="Cong L."/>
            <person name="Lin L."/>
            <person name="Yin J."/>
            <person name="Geng J."/>
            <person name="Li G."/>
            <person name="Shi J."/>
            <person name="Liu J."/>
            <person name="Lv H."/>
            <person name="Li J."/>
            <person name="Wang J."/>
            <person name="Deng Y."/>
            <person name="Ran L."/>
            <person name="Shi X."/>
            <person name="Wang X."/>
            <person name="Wu Q."/>
            <person name="Li C."/>
            <person name="Ren X."/>
            <person name="Wang J."/>
            <person name="Wang X."/>
            <person name="Li D."/>
            <person name="Liu D."/>
            <person name="Zhang X."/>
            <person name="Ji Z."/>
            <person name="Zhao W."/>
            <person name="Sun Y."/>
            <person name="Zhang Z."/>
            <person name="Bao J."/>
            <person name="Han Y."/>
            <person name="Dong L."/>
            <person name="Ji J."/>
            <person name="Chen P."/>
            <person name="Wu S."/>
            <person name="Liu J."/>
            <person name="Xiao Y."/>
            <person name="Bu D."/>
            <person name="Tan J."/>
            <person name="Yang L."/>
            <person name="Ye C."/>
            <person name="Zhang J."/>
            <person name="Xu J."/>
            <person name="Zhou Y."/>
            <person name="Yu Y."/>
            <person name="Zhang B."/>
            <person name="Zhuang S."/>
            <person name="Wei H."/>
            <person name="Liu B."/>
            <person name="Lei M."/>
            <person name="Yu H."/>
            <person name="Li Y."/>
            <person name="Xu H."/>
            <person name="Wei S."/>
            <person name="He X."/>
            <person name="Fang L."/>
            <person name="Zhang Z."/>
            <person name="Zhang Y."/>
            <person name="Huang X."/>
            <person name="Su Z."/>
            <person name="Tong W."/>
            <person name="Li J."/>
            <person name="Tong Z."/>
            <person name="Li S."/>
            <person name="Ye J."/>
            <person name="Wang L."/>
            <person name="Fang L."/>
            <person name="Lei T."/>
            <person name="Chen C."/>
            <person name="Chen H."/>
            <person name="Xu Z."/>
            <person name="Li H."/>
            <person name="Huang H."/>
            <person name="Zhang F."/>
            <person name="Xu H."/>
            <person name="Li N."/>
            <person name="Zhao C."/>
            <person name="Li S."/>
            <person name="Dong L."/>
            <person name="Huang Y."/>
            <person name="Li L."/>
            <person name="Xi Y."/>
            <person name="Qi Q."/>
            <person name="Li W."/>
            <person name="Zhang B."/>
            <person name="Hu W."/>
            <person name="Zhang Y."/>
            <person name="Tian X."/>
            <person name="Jiao Y."/>
            <person name="Liang X."/>
            <person name="Jin J."/>
            <person name="Gao L."/>
            <person name="Zheng W."/>
            <person name="Hao B."/>
            <person name="Liu S."/>
            <person name="Wang W."/>
            <person name="Yuan L."/>
            <person name="Cao M."/>
            <person name="McDermott J."/>
            <person name="Samudrala R."/>
            <person name="Wang J."/>
            <person name="Wong G.K."/>
            <person name="Yang H."/>
        </authorList>
    </citation>
    <scope>NUCLEOTIDE SEQUENCE [LARGE SCALE GENOMIC DNA]</scope>
    <source>
        <strain evidence="3">cv. 93-11</strain>
    </source>
</reference>
<proteinExistence type="predicted"/>
<dbReference type="OMA" id="ARCCIQP"/>
<feature type="region of interest" description="Disordered" evidence="1">
    <location>
        <begin position="1"/>
        <end position="23"/>
    </location>
</feature>
<gene>
    <name evidence="2" type="ORF">OsI_21430</name>
</gene>
<evidence type="ECO:0000256" key="1">
    <source>
        <dbReference type="SAM" id="MobiDB-lite"/>
    </source>
</evidence>